<dbReference type="Proteomes" id="UP000462621">
    <property type="component" value="Unassembled WGS sequence"/>
</dbReference>
<dbReference type="AlphaFoldDB" id="A0A7X4LQ88"/>
<evidence type="ECO:0000313" key="3">
    <source>
        <dbReference type="Proteomes" id="UP000462621"/>
    </source>
</evidence>
<keyword evidence="1" id="KW-0812">Transmembrane</keyword>
<dbReference type="RefSeq" id="WP_161158512.1">
    <property type="nucleotide sequence ID" value="NZ_WEKT01000086.1"/>
</dbReference>
<feature type="transmembrane region" description="Helical" evidence="1">
    <location>
        <begin position="12"/>
        <end position="34"/>
    </location>
</feature>
<dbReference type="EMBL" id="WEKT01000086">
    <property type="protein sequence ID" value="MZI96019.1"/>
    <property type="molecule type" value="Genomic_DNA"/>
</dbReference>
<protein>
    <submittedName>
        <fullName evidence="2">Pilus assembly protein</fullName>
    </submittedName>
</protein>
<keyword evidence="3" id="KW-1185">Reference proteome</keyword>
<proteinExistence type="predicted"/>
<evidence type="ECO:0000256" key="1">
    <source>
        <dbReference type="SAM" id="Phobius"/>
    </source>
</evidence>
<keyword evidence="1" id="KW-0472">Membrane</keyword>
<name>A0A7X4LQ88_9VIBR</name>
<sequence length="171" mass="19534">MMRVFHKRQKQTGVASIEFAVGFIFFWLMCMAWVEMSYLSYVSAIGDLAISQAALHSKRLETSTEFLADFKSTLSKSDSLWKYVADADDFTYSIRYISSYDDLSQVTENCKNDDSEDNSAECGTASDSAIAIYHISYNAPPIFNYFLDGDTLFAREEIVIQEYQRSDFNIN</sequence>
<comment type="caution">
    <text evidence="2">The sequence shown here is derived from an EMBL/GenBank/DDBJ whole genome shotgun (WGS) entry which is preliminary data.</text>
</comment>
<keyword evidence="1" id="KW-1133">Transmembrane helix</keyword>
<gene>
    <name evidence="2" type="ORF">F9817_22800</name>
</gene>
<evidence type="ECO:0000313" key="2">
    <source>
        <dbReference type="EMBL" id="MZI96019.1"/>
    </source>
</evidence>
<accession>A0A7X4LQ88</accession>
<reference evidence="2 3" key="1">
    <citation type="submission" date="2019-10" db="EMBL/GenBank/DDBJ databases">
        <title>Vibrio sp. nov. isolated from a shrimp pond.</title>
        <authorList>
            <person name="Gomez-Gil B."/>
            <person name="Enciso-Ibarra J."/>
            <person name="Enciso-Ibarra K."/>
            <person name="Bolan-Mejia C."/>
        </authorList>
    </citation>
    <scope>NUCLEOTIDE SEQUENCE [LARGE SCALE GENOMIC DNA]</scope>
    <source>
        <strain evidence="2 3">CAIM 722</strain>
    </source>
</reference>
<organism evidence="2 3">
    <name type="scientific">Vibrio eleionomae</name>
    <dbReference type="NCBI Taxonomy" id="2653505"/>
    <lineage>
        <taxon>Bacteria</taxon>
        <taxon>Pseudomonadati</taxon>
        <taxon>Pseudomonadota</taxon>
        <taxon>Gammaproteobacteria</taxon>
        <taxon>Vibrionales</taxon>
        <taxon>Vibrionaceae</taxon>
        <taxon>Vibrio</taxon>
    </lineage>
</organism>